<evidence type="ECO:0000313" key="3">
    <source>
        <dbReference type="Proteomes" id="UP001458946"/>
    </source>
</evidence>
<organism evidence="2 3">
    <name type="scientific">Deinococcus xinjiangensis</name>
    <dbReference type="NCBI Taxonomy" id="457454"/>
    <lineage>
        <taxon>Bacteria</taxon>
        <taxon>Thermotogati</taxon>
        <taxon>Deinococcota</taxon>
        <taxon>Deinococci</taxon>
        <taxon>Deinococcales</taxon>
        <taxon>Deinococcaceae</taxon>
        <taxon>Deinococcus</taxon>
    </lineage>
</organism>
<dbReference type="PANTHER" id="PTHR36840">
    <property type="entry name" value="BLL5714 PROTEIN"/>
    <property type="match status" value="1"/>
</dbReference>
<proteinExistence type="predicted"/>
<feature type="transmembrane region" description="Helical" evidence="1">
    <location>
        <begin position="168"/>
        <end position="190"/>
    </location>
</feature>
<feature type="transmembrane region" description="Helical" evidence="1">
    <location>
        <begin position="365"/>
        <end position="385"/>
    </location>
</feature>
<feature type="transmembrane region" description="Helical" evidence="1">
    <location>
        <begin position="87"/>
        <end position="107"/>
    </location>
</feature>
<sequence>MTAAPLALTPWMRRRDSEDGHRVTNLELFFDLVFVFCVTKLSHMLIAHFTPLGALQTLILTMAVWWTWICTGWVTNWLNPEKTPVRLLVIALMLVGLALAGSISNAFQGGGLIFAVTYVVISVGRTAAALYLMWGSHQQANFTRILCWFCFSALFWLAGGLSSGETQLALWMVAVFLDYFSAVVGFQVPFLGRSSTEDWTVSGEHMAERAGLFVIIALGESLLVSGETFAELKWNLTAHAALFFTFASSVAMWWTYFVANAEIGARSISTSSDPGRIARSAYSFIHVAIVSGIVLNAVADEFILSHPTGHYNGNAVLAATLGPAIFLVGNLFFNRVISGRIPVSHVAGIVALLALIPLSQALHLVPLWLASLTAVIQVAVALWAARENNFEREDKGRLAA</sequence>
<feature type="transmembrane region" description="Helical" evidence="1">
    <location>
        <begin position="311"/>
        <end position="333"/>
    </location>
</feature>
<dbReference type="PANTHER" id="PTHR36840:SF1">
    <property type="entry name" value="BLL5714 PROTEIN"/>
    <property type="match status" value="1"/>
</dbReference>
<dbReference type="RefSeq" id="WP_353540285.1">
    <property type="nucleotide sequence ID" value="NZ_BAABRN010000001.1"/>
</dbReference>
<dbReference type="InterPro" id="IPR010640">
    <property type="entry name" value="Low_temperature_requirement_A"/>
</dbReference>
<feature type="transmembrane region" description="Helical" evidence="1">
    <location>
        <begin position="236"/>
        <end position="259"/>
    </location>
</feature>
<dbReference type="Proteomes" id="UP001458946">
    <property type="component" value="Unassembled WGS sequence"/>
</dbReference>
<keyword evidence="1" id="KW-1133">Transmembrane helix</keyword>
<keyword evidence="1" id="KW-0472">Membrane</keyword>
<feature type="transmembrane region" description="Helical" evidence="1">
    <location>
        <begin position="113"/>
        <end position="133"/>
    </location>
</feature>
<dbReference type="EMBL" id="BAABRN010000001">
    <property type="protein sequence ID" value="GAA5500290.1"/>
    <property type="molecule type" value="Genomic_DNA"/>
</dbReference>
<dbReference type="Pfam" id="PF06772">
    <property type="entry name" value="LtrA"/>
    <property type="match status" value="1"/>
</dbReference>
<evidence type="ECO:0000256" key="1">
    <source>
        <dbReference type="SAM" id="Phobius"/>
    </source>
</evidence>
<keyword evidence="1" id="KW-0812">Transmembrane</keyword>
<feature type="transmembrane region" description="Helical" evidence="1">
    <location>
        <begin position="340"/>
        <end position="359"/>
    </location>
</feature>
<feature type="transmembrane region" description="Helical" evidence="1">
    <location>
        <begin position="55"/>
        <end position="75"/>
    </location>
</feature>
<reference evidence="2 3" key="1">
    <citation type="submission" date="2024-02" db="EMBL/GenBank/DDBJ databases">
        <title>Deinococcus xinjiangensis NBRC 107630.</title>
        <authorList>
            <person name="Ichikawa N."/>
            <person name="Katano-Makiyama Y."/>
            <person name="Hidaka K."/>
        </authorList>
    </citation>
    <scope>NUCLEOTIDE SEQUENCE [LARGE SCALE GENOMIC DNA]</scope>
    <source>
        <strain evidence="2 3">NBRC 107630</strain>
    </source>
</reference>
<keyword evidence="3" id="KW-1185">Reference proteome</keyword>
<evidence type="ECO:0008006" key="4">
    <source>
        <dbReference type="Google" id="ProtNLM"/>
    </source>
</evidence>
<protein>
    <recommendedName>
        <fullName evidence="4">Low temperature requirement protein LtrA</fullName>
    </recommendedName>
</protein>
<accession>A0ABP9V6Z4</accession>
<feature type="transmembrane region" description="Helical" evidence="1">
    <location>
        <begin position="145"/>
        <end position="162"/>
    </location>
</feature>
<comment type="caution">
    <text evidence="2">The sequence shown here is derived from an EMBL/GenBank/DDBJ whole genome shotgun (WGS) entry which is preliminary data.</text>
</comment>
<feature type="transmembrane region" description="Helical" evidence="1">
    <location>
        <begin position="210"/>
        <end position="230"/>
    </location>
</feature>
<name>A0ABP9V6Z4_9DEIO</name>
<feature type="transmembrane region" description="Helical" evidence="1">
    <location>
        <begin position="280"/>
        <end position="299"/>
    </location>
</feature>
<evidence type="ECO:0000313" key="2">
    <source>
        <dbReference type="EMBL" id="GAA5500290.1"/>
    </source>
</evidence>
<gene>
    <name evidence="2" type="ORF">Dxin01_00010</name>
</gene>